<evidence type="ECO:0000313" key="3">
    <source>
        <dbReference type="Proteomes" id="UP000585905"/>
    </source>
</evidence>
<sequence>MRKYLFNGAIISAAVSAVSVINATRRGPHDWRLALMWASWGISVAIAVGTIIEDQKNPGDPAFQLVDS</sequence>
<keyword evidence="3" id="KW-1185">Reference proteome</keyword>
<protein>
    <submittedName>
        <fullName evidence="2">Uncharacterized protein</fullName>
    </submittedName>
</protein>
<reference evidence="2 3" key="1">
    <citation type="submission" date="2020-07" db="EMBL/GenBank/DDBJ databases">
        <title>Sequencing the genomes of 1000 actinobacteria strains.</title>
        <authorList>
            <person name="Klenk H.-P."/>
        </authorList>
    </citation>
    <scope>NUCLEOTIDE SEQUENCE [LARGE SCALE GENOMIC DNA]</scope>
    <source>
        <strain evidence="2 3">DSM 19663</strain>
    </source>
</reference>
<dbReference type="Proteomes" id="UP000585905">
    <property type="component" value="Unassembled WGS sequence"/>
</dbReference>
<proteinExistence type="predicted"/>
<organism evidence="2 3">
    <name type="scientific">Microcella alkalica</name>
    <dbReference type="NCBI Taxonomy" id="355930"/>
    <lineage>
        <taxon>Bacteria</taxon>
        <taxon>Bacillati</taxon>
        <taxon>Actinomycetota</taxon>
        <taxon>Actinomycetes</taxon>
        <taxon>Micrococcales</taxon>
        <taxon>Microbacteriaceae</taxon>
        <taxon>Microcella</taxon>
    </lineage>
</organism>
<evidence type="ECO:0000256" key="1">
    <source>
        <dbReference type="SAM" id="Phobius"/>
    </source>
</evidence>
<dbReference type="RefSeq" id="WP_182489082.1">
    <property type="nucleotide sequence ID" value="NZ_BAAAOV010000003.1"/>
</dbReference>
<keyword evidence="1" id="KW-1133">Transmembrane helix</keyword>
<keyword evidence="1" id="KW-0812">Transmembrane</keyword>
<accession>A0A839E3U8</accession>
<keyword evidence="1" id="KW-0472">Membrane</keyword>
<name>A0A839E3U8_9MICO</name>
<comment type="caution">
    <text evidence="2">The sequence shown here is derived from an EMBL/GenBank/DDBJ whole genome shotgun (WGS) entry which is preliminary data.</text>
</comment>
<feature type="transmembrane region" description="Helical" evidence="1">
    <location>
        <begin position="33"/>
        <end position="52"/>
    </location>
</feature>
<dbReference type="AlphaFoldDB" id="A0A839E3U8"/>
<gene>
    <name evidence="2" type="ORF">FHX53_000034</name>
</gene>
<evidence type="ECO:0000313" key="2">
    <source>
        <dbReference type="EMBL" id="MBA8846470.1"/>
    </source>
</evidence>
<dbReference type="EMBL" id="JACGWX010000001">
    <property type="protein sequence ID" value="MBA8846470.1"/>
    <property type="molecule type" value="Genomic_DNA"/>
</dbReference>